<dbReference type="Pfam" id="PF02661">
    <property type="entry name" value="Fic"/>
    <property type="match status" value="1"/>
</dbReference>
<dbReference type="InterPro" id="IPR036388">
    <property type="entry name" value="WH-like_DNA-bd_sf"/>
</dbReference>
<dbReference type="InterPro" id="IPR003812">
    <property type="entry name" value="Fido"/>
</dbReference>
<evidence type="ECO:0000259" key="4">
    <source>
        <dbReference type="PROSITE" id="PS51459"/>
    </source>
</evidence>
<dbReference type="EMBL" id="JACQXR010000074">
    <property type="protein sequence ID" value="MBI4726708.1"/>
    <property type="molecule type" value="Genomic_DNA"/>
</dbReference>
<feature type="domain" description="Fido" evidence="4">
    <location>
        <begin position="102"/>
        <end position="254"/>
    </location>
</feature>
<accession>A0A933MK72</accession>
<evidence type="ECO:0000256" key="2">
    <source>
        <dbReference type="PIRSR" id="PIRSR640198-2"/>
    </source>
</evidence>
<dbReference type="InterPro" id="IPR040198">
    <property type="entry name" value="Fido_containing"/>
</dbReference>
<protein>
    <submittedName>
        <fullName evidence="5">Fic family protein</fullName>
    </submittedName>
</protein>
<name>A0A933MK72_UNCT6</name>
<dbReference type="PROSITE" id="PS51459">
    <property type="entry name" value="FIDO"/>
    <property type="match status" value="1"/>
</dbReference>
<comment type="caution">
    <text evidence="5">The sequence shown here is derived from an EMBL/GenBank/DDBJ whole genome shotgun (WGS) entry which is preliminary data.</text>
</comment>
<feature type="binding site" evidence="2">
    <location>
        <begin position="231"/>
        <end position="232"/>
    </location>
    <ligand>
        <name>ATP</name>
        <dbReference type="ChEBI" id="CHEBI:30616"/>
    </ligand>
</feature>
<evidence type="ECO:0000313" key="6">
    <source>
        <dbReference type="Proteomes" id="UP000736328"/>
    </source>
</evidence>
<proteinExistence type="predicted"/>
<reference evidence="5" key="1">
    <citation type="submission" date="2020-07" db="EMBL/GenBank/DDBJ databases">
        <title>Huge and variable diversity of episymbiotic CPR bacteria and DPANN archaea in groundwater ecosystems.</title>
        <authorList>
            <person name="He C.Y."/>
            <person name="Keren R."/>
            <person name="Whittaker M."/>
            <person name="Farag I.F."/>
            <person name="Doudna J."/>
            <person name="Cate J.H.D."/>
            <person name="Banfield J.F."/>
        </authorList>
    </citation>
    <scope>NUCLEOTIDE SEQUENCE</scope>
    <source>
        <strain evidence="5">NC_groundwater_1520_Pr4_B-0.1um_53_5</strain>
    </source>
</reference>
<feature type="binding site" evidence="2">
    <location>
        <position position="239"/>
    </location>
    <ligand>
        <name>ATP</name>
        <dbReference type="ChEBI" id="CHEBI:30616"/>
    </ligand>
</feature>
<feature type="site" description="Important for autoinhibition of adenylyltransferase activity" evidence="3">
    <location>
        <position position="55"/>
    </location>
</feature>
<dbReference type="Pfam" id="PF13412">
    <property type="entry name" value="HTH_24"/>
    <property type="match status" value="1"/>
</dbReference>
<dbReference type="Gene3D" id="1.10.3290.10">
    <property type="entry name" value="Fido-like domain"/>
    <property type="match status" value="1"/>
</dbReference>
<organism evidence="5 6">
    <name type="scientific">candidate division TA06 bacterium</name>
    <dbReference type="NCBI Taxonomy" id="2250710"/>
    <lineage>
        <taxon>Bacteria</taxon>
        <taxon>Bacteria division TA06</taxon>
    </lineage>
</organism>
<dbReference type="Gene3D" id="1.10.10.10">
    <property type="entry name" value="Winged helix-like DNA-binding domain superfamily/Winged helix DNA-binding domain"/>
    <property type="match status" value="1"/>
</dbReference>
<dbReference type="AlphaFoldDB" id="A0A933MK72"/>
<evidence type="ECO:0000256" key="1">
    <source>
        <dbReference type="PIRSR" id="PIRSR640198-1"/>
    </source>
</evidence>
<sequence>MFKPKYFYNDSIVNNLTLIAEARAVILNAPLVPKWEVSLRREALIHSAHASTAIEGNRLTLEEVSALAQGRDIMVKRKDKQEVINYLKALEDIPRHSQKTALGLPDLLKMHKTVTTGTLDNPKDEGAFRNCRVAVVNKATGQIVFEPPAVKMVKPLAEDLLKWFGSPLALKIDPVLQAGIAHYELVRIHPFVDGNGRTARVLASLALYKRGFDVKRFFALDDYYDHDRPAYYAALKSVNKNTLDLTAWLEYFTGGVAVSIKGVKDKVMALSRDIKVLKDKGQIALTARQMRIVEFINDNGKVTNKDMQAMLKVSPQAVHKEITKLVKLGVVKPVGLGRAMHYELA</sequence>
<dbReference type="InterPro" id="IPR036390">
    <property type="entry name" value="WH_DNA-bd_sf"/>
</dbReference>
<feature type="binding site" evidence="2">
    <location>
        <begin position="193"/>
        <end position="200"/>
    </location>
    <ligand>
        <name>ATP</name>
        <dbReference type="ChEBI" id="CHEBI:30616"/>
    </ligand>
</feature>
<dbReference type="Proteomes" id="UP000736328">
    <property type="component" value="Unassembled WGS sequence"/>
</dbReference>
<dbReference type="PANTHER" id="PTHR13504">
    <property type="entry name" value="FIDO DOMAIN-CONTAINING PROTEIN DDB_G0283145"/>
    <property type="match status" value="1"/>
</dbReference>
<dbReference type="SUPFAM" id="SSF140931">
    <property type="entry name" value="Fic-like"/>
    <property type="match status" value="1"/>
</dbReference>
<keyword evidence="2" id="KW-0067">ATP-binding</keyword>
<evidence type="ECO:0000256" key="3">
    <source>
        <dbReference type="PIRSR" id="PIRSR640198-3"/>
    </source>
</evidence>
<evidence type="ECO:0000313" key="5">
    <source>
        <dbReference type="EMBL" id="MBI4726708.1"/>
    </source>
</evidence>
<feature type="active site" evidence="1">
    <location>
        <position position="189"/>
    </location>
</feature>
<dbReference type="GO" id="GO:0005524">
    <property type="term" value="F:ATP binding"/>
    <property type="evidence" value="ECO:0007669"/>
    <property type="project" value="UniProtKB-KW"/>
</dbReference>
<keyword evidence="2" id="KW-0547">Nucleotide-binding</keyword>
<dbReference type="SUPFAM" id="SSF46785">
    <property type="entry name" value="Winged helix' DNA-binding domain"/>
    <property type="match status" value="1"/>
</dbReference>
<gene>
    <name evidence="5" type="ORF">HY768_05725</name>
</gene>
<dbReference type="PANTHER" id="PTHR13504:SF38">
    <property type="entry name" value="FIDO DOMAIN-CONTAINING PROTEIN"/>
    <property type="match status" value="1"/>
</dbReference>
<dbReference type="InterPro" id="IPR036597">
    <property type="entry name" value="Fido-like_dom_sf"/>
</dbReference>